<keyword evidence="3" id="KW-0832">Ubl conjugation</keyword>
<dbReference type="PANTHER" id="PTHR46963:SF2">
    <property type="match status" value="1"/>
</dbReference>
<dbReference type="Proteomes" id="UP001651158">
    <property type="component" value="Unassembled WGS sequence"/>
</dbReference>
<protein>
    <recommendedName>
        <fullName evidence="5">C2H2-type domain-containing protein</fullName>
    </recommendedName>
</protein>
<feature type="compositionally biased region" description="Polar residues" evidence="4">
    <location>
        <begin position="634"/>
        <end position="647"/>
    </location>
</feature>
<dbReference type="InterPro" id="IPR042838">
    <property type="entry name" value="KIAA1958"/>
</dbReference>
<evidence type="ECO:0000313" key="6">
    <source>
        <dbReference type="EMBL" id="KAL5111117.1"/>
    </source>
</evidence>
<dbReference type="Pfam" id="PF12012">
    <property type="entry name" value="DUF3504"/>
    <property type="match status" value="1"/>
</dbReference>
<feature type="compositionally biased region" description="Low complexity" evidence="4">
    <location>
        <begin position="308"/>
        <end position="321"/>
    </location>
</feature>
<keyword evidence="1" id="KW-1017">Isopeptide bond</keyword>
<feature type="region of interest" description="Disordered" evidence="4">
    <location>
        <begin position="827"/>
        <end position="851"/>
    </location>
</feature>
<feature type="compositionally biased region" description="Polar residues" evidence="4">
    <location>
        <begin position="935"/>
        <end position="949"/>
    </location>
</feature>
<proteinExistence type="predicted"/>
<organism evidence="6 7">
    <name type="scientific">Taenia crassiceps</name>
    <dbReference type="NCBI Taxonomy" id="6207"/>
    <lineage>
        <taxon>Eukaryota</taxon>
        <taxon>Metazoa</taxon>
        <taxon>Spiralia</taxon>
        <taxon>Lophotrochozoa</taxon>
        <taxon>Platyhelminthes</taxon>
        <taxon>Cestoda</taxon>
        <taxon>Eucestoda</taxon>
        <taxon>Cyclophyllidea</taxon>
        <taxon>Taeniidae</taxon>
        <taxon>Taenia</taxon>
    </lineage>
</organism>
<evidence type="ECO:0000256" key="4">
    <source>
        <dbReference type="SAM" id="MobiDB-lite"/>
    </source>
</evidence>
<feature type="compositionally biased region" description="Polar residues" evidence="4">
    <location>
        <begin position="839"/>
        <end position="851"/>
    </location>
</feature>
<name>A0ABR4QN66_9CEST</name>
<feature type="region of interest" description="Disordered" evidence="4">
    <location>
        <begin position="453"/>
        <end position="507"/>
    </location>
</feature>
<dbReference type="InterPro" id="IPR021893">
    <property type="entry name" value="ZMYM2-like_C"/>
</dbReference>
<feature type="domain" description="C2H2-type" evidence="5">
    <location>
        <begin position="261"/>
        <end position="285"/>
    </location>
</feature>
<evidence type="ECO:0000256" key="2">
    <source>
        <dbReference type="ARBA" id="ARBA00022553"/>
    </source>
</evidence>
<dbReference type="PANTHER" id="PTHR46963">
    <property type="entry name" value="SIMILAR TO RIKEN CDNA E130308A19"/>
    <property type="match status" value="1"/>
</dbReference>
<dbReference type="EMBL" id="JAKROA010000001">
    <property type="protein sequence ID" value="KAL5111117.1"/>
    <property type="molecule type" value="Genomic_DNA"/>
</dbReference>
<evidence type="ECO:0000256" key="3">
    <source>
        <dbReference type="ARBA" id="ARBA00022843"/>
    </source>
</evidence>
<keyword evidence="7" id="KW-1185">Reference proteome</keyword>
<evidence type="ECO:0000256" key="1">
    <source>
        <dbReference type="ARBA" id="ARBA00022499"/>
    </source>
</evidence>
<evidence type="ECO:0000259" key="5">
    <source>
        <dbReference type="SMART" id="SM00355"/>
    </source>
</evidence>
<feature type="region of interest" description="Disordered" evidence="4">
    <location>
        <begin position="926"/>
        <end position="985"/>
    </location>
</feature>
<feature type="domain" description="C2H2-type" evidence="5">
    <location>
        <begin position="135"/>
        <end position="158"/>
    </location>
</feature>
<reference evidence="6 7" key="1">
    <citation type="journal article" date="2022" name="Front. Cell. Infect. Microbiol.">
        <title>The Genomes of Two Strains of Taenia crassiceps the Animal Model for the Study of Human Cysticercosis.</title>
        <authorList>
            <person name="Bobes R.J."/>
            <person name="Estrada K."/>
            <person name="Rios-Valencia D.G."/>
            <person name="Calderon-Gallegos A."/>
            <person name="de la Torre P."/>
            <person name="Carrero J.C."/>
            <person name="Sanchez-Flores A."/>
            <person name="Laclette J.P."/>
        </authorList>
    </citation>
    <scope>NUCLEOTIDE SEQUENCE [LARGE SCALE GENOMIC DNA]</scope>
    <source>
        <strain evidence="6">WFUcys</strain>
    </source>
</reference>
<dbReference type="SMART" id="SM00355">
    <property type="entry name" value="ZnF_C2H2"/>
    <property type="match status" value="3"/>
</dbReference>
<gene>
    <name evidence="6" type="ORF">TcWFU_000223</name>
</gene>
<keyword evidence="2" id="KW-0597">Phosphoprotein</keyword>
<feature type="compositionally biased region" description="Polar residues" evidence="4">
    <location>
        <begin position="195"/>
        <end position="212"/>
    </location>
</feature>
<feature type="region of interest" description="Disordered" evidence="4">
    <location>
        <begin position="195"/>
        <end position="224"/>
    </location>
</feature>
<comment type="caution">
    <text evidence="6">The sequence shown here is derived from an EMBL/GenBank/DDBJ whole genome shotgun (WGS) entry which is preliminary data.</text>
</comment>
<evidence type="ECO:0000313" key="7">
    <source>
        <dbReference type="Proteomes" id="UP001651158"/>
    </source>
</evidence>
<sequence length="985" mass="106752">MRASHQPIKQRKIKACSLFIYSKVDMSTVPPVPQWTHGLTKMSQNDFQSICKLAMPQAVAIEGKPTSEGVDKSGFLKSPVMKREDDVMSPPKTLGRFVHFLRCSICGLESINKTRFDSHLPCSQTGNADHRYYLHTCSACFACSTSQNLMDEHIDLFHKGTQAELIRTQEVLHPAVMTISTPPSALSPALVVTTTSGSSPPFGRSNRSSEFTSDGPKRGDDNGCLDLSTGAAAITTMTAAAAAASTMPCEEQTRSGVEYLKKCHICGTELAGSVDALTRHMTFVHLIPMPLMLGQLAAMAVGMKSGQSKSSSSPSASSAANIPPPPPPPPPSLLPIQENVPRGSWDIPSLMTISNSLGQNSSGERLTQLSFPFGQFDSMPQQTPPPPLPLGSKTFFGLNFDLPPLSLLEQNGELGSRHTSASEPEFKRARIDHPLGMESPPFFPRFSATSVGSQVPSTLYPPPPPPSQLASGLPPRMAFPQMSSTHQSQESVAKASSNKSTPEGRLRQVEETAVGAATAVSVTAPPGIVHNTLRKTKSDMKVIHRYLVQVKNDTREIHEIPPQDLCSYIQDFIVTAKKKDGHEYEPESLKAFVHSLERHLKYHNYPHSVLKDPEFAAARLVLSQRLNELRALSQANGSSNAHRNQTDGGKGDFGFNELHDSNKAVNFSSLLQTGLLGPANPQALLNSIWLILRTQFNVVGTQKHRTLTWGQFQCVTNVNSQDLLRFISRSGPHEVRFCHGHGGPLGVRVFDSHEGSISNGSAKRQTLPFDCVEIFNFYARLRPAECRGPEEPLYLCPDSSWDRGGPWFKPAVAGAQLLSRIPRLLGMKPPRDPPPPPISDTSTNSLFPNTHLPSLSQLRDNLLATMNSFIADKIGRTEASSTRELPPSPLLTFLSPQNALAPENLSFLAAGIAQFPHPLLGEGEKVQERGDRGTKPSQGWNSPVGSSLDGSVDEASASSPKSLPAPSMSSNSTALLPDRKPTLTP</sequence>
<dbReference type="InterPro" id="IPR013087">
    <property type="entry name" value="Znf_C2H2_type"/>
</dbReference>
<feature type="region of interest" description="Disordered" evidence="4">
    <location>
        <begin position="634"/>
        <end position="655"/>
    </location>
</feature>
<feature type="domain" description="C2H2-type" evidence="5">
    <location>
        <begin position="101"/>
        <end position="121"/>
    </location>
</feature>
<feature type="region of interest" description="Disordered" evidence="4">
    <location>
        <begin position="304"/>
        <end position="340"/>
    </location>
</feature>
<accession>A0ABR4QN66</accession>
<feature type="compositionally biased region" description="Polar residues" evidence="4">
    <location>
        <begin position="481"/>
        <end position="501"/>
    </location>
</feature>
<feature type="compositionally biased region" description="Low complexity" evidence="4">
    <location>
        <begin position="955"/>
        <end position="970"/>
    </location>
</feature>
<feature type="compositionally biased region" description="Pro residues" evidence="4">
    <location>
        <begin position="322"/>
        <end position="333"/>
    </location>
</feature>